<sequence length="421" mass="44330">MAVLAACATAHADYTSPDGQFRLSGFGTLGVSRSSTNDALFNYPGQGGGADKKASLNPDSKIALQGSYKFTPTLSATTQLMMKYDADGEYVPNPEWVFAKWQPTSALSVRGGRMGAPFFMVSDFRDVGYANTTVRPNLDVYGQVPVSYFDGADAAYQLDVGSVTLTSTLWAGNAKSDFSSALRRSGAAVPPTEVRIDHAVGLNVLAEFSSGYALRVGHMQGKLTTKSALAQQLVNGVSPALAAGGATAIAAQQVIDAVTTDDTKATFSGIGFTVDRDNVVAAAEFTKRKVNKGYIADTTGWYVLGGYRFGSVLPYVSFSKLKVDDPNAAMPAGASGFGAAVVGGVQGILNTQKVSQRTTSVGVRWDVLRNVALKAQYDRVSKPANSNGLFLVADPATASAQSFLANKKDINVFTVSMDFVF</sequence>
<dbReference type="InterPro" id="IPR023614">
    <property type="entry name" value="Porin_dom_sf"/>
</dbReference>
<dbReference type="KEGG" id="aon:DEH84_12830"/>
<evidence type="ECO:0000313" key="2">
    <source>
        <dbReference type="Proteomes" id="UP000244892"/>
    </source>
</evidence>
<evidence type="ECO:0000313" key="1">
    <source>
        <dbReference type="EMBL" id="AWI54206.1"/>
    </source>
</evidence>
<accession>A0A2U8FVG5</accession>
<organism evidence="1 2">
    <name type="scientific">Aquabacterium olei</name>
    <dbReference type="NCBI Taxonomy" id="1296669"/>
    <lineage>
        <taxon>Bacteria</taxon>
        <taxon>Pseudomonadati</taxon>
        <taxon>Pseudomonadota</taxon>
        <taxon>Betaproteobacteria</taxon>
        <taxon>Burkholderiales</taxon>
        <taxon>Aquabacterium</taxon>
    </lineage>
</organism>
<dbReference type="Gene3D" id="2.40.160.10">
    <property type="entry name" value="Porin"/>
    <property type="match status" value="1"/>
</dbReference>
<protein>
    <recommendedName>
        <fullName evidence="3">Porin domain-containing protein</fullName>
    </recommendedName>
</protein>
<dbReference type="SUPFAM" id="SSF56935">
    <property type="entry name" value="Porins"/>
    <property type="match status" value="1"/>
</dbReference>
<dbReference type="Proteomes" id="UP000244892">
    <property type="component" value="Chromosome"/>
</dbReference>
<dbReference type="EMBL" id="CP029210">
    <property type="protein sequence ID" value="AWI54206.1"/>
    <property type="molecule type" value="Genomic_DNA"/>
</dbReference>
<proteinExistence type="predicted"/>
<dbReference type="AlphaFoldDB" id="A0A2U8FVG5"/>
<evidence type="ECO:0008006" key="3">
    <source>
        <dbReference type="Google" id="ProtNLM"/>
    </source>
</evidence>
<keyword evidence="2" id="KW-1185">Reference proteome</keyword>
<reference evidence="1 2" key="1">
    <citation type="submission" date="2018-05" db="EMBL/GenBank/DDBJ databases">
        <title>complete genome sequence of Aquabacterium olei NBRC 110486.</title>
        <authorList>
            <person name="Tang B."/>
            <person name="Chang J."/>
            <person name="Zhang L."/>
            <person name="Yang H."/>
        </authorList>
    </citation>
    <scope>NUCLEOTIDE SEQUENCE [LARGE SCALE GENOMIC DNA]</scope>
    <source>
        <strain evidence="1 2">NBRC 110486</strain>
    </source>
</reference>
<gene>
    <name evidence="1" type="ORF">DEH84_12830</name>
</gene>
<name>A0A2U8FVG5_9BURK</name>